<organism evidence="2 3">
    <name type="scientific">Donghicola tyrosinivorans</name>
    <dbReference type="NCBI Taxonomy" id="1652492"/>
    <lineage>
        <taxon>Bacteria</taxon>
        <taxon>Pseudomonadati</taxon>
        <taxon>Pseudomonadota</taxon>
        <taxon>Alphaproteobacteria</taxon>
        <taxon>Rhodobacterales</taxon>
        <taxon>Roseobacteraceae</taxon>
        <taxon>Donghicola</taxon>
    </lineage>
</organism>
<dbReference type="Proteomes" id="UP000238392">
    <property type="component" value="Unassembled WGS sequence"/>
</dbReference>
<dbReference type="EMBL" id="PVTQ01000007">
    <property type="protein sequence ID" value="PRY88761.1"/>
    <property type="molecule type" value="Genomic_DNA"/>
</dbReference>
<accession>A0A2T0WPX9</accession>
<proteinExistence type="predicted"/>
<evidence type="ECO:0000256" key="1">
    <source>
        <dbReference type="SAM" id="SignalP"/>
    </source>
</evidence>
<feature type="signal peptide" evidence="1">
    <location>
        <begin position="1"/>
        <end position="20"/>
    </location>
</feature>
<reference evidence="2 3" key="1">
    <citation type="submission" date="2018-03" db="EMBL/GenBank/DDBJ databases">
        <title>Genomic Encyclopedia of Archaeal and Bacterial Type Strains, Phase II (KMG-II): from individual species to whole genera.</title>
        <authorList>
            <person name="Goeker M."/>
        </authorList>
    </citation>
    <scope>NUCLEOTIDE SEQUENCE [LARGE SCALE GENOMIC DNA]</scope>
    <source>
        <strain evidence="2 3">DSM 100212</strain>
    </source>
</reference>
<sequence>MKTLIAATALVAAISAPAFAQSQLENLAGVSAGEYSTSQVAQIYLAADADAPAPYLAGESTATVSSKSSVNPVAEAQFELIAAQKGEDYSSGTVTVYSAAPVNAQAAAIFADIRSE</sequence>
<keyword evidence="1" id="KW-0732">Signal</keyword>
<dbReference type="RefSeq" id="WP_106264909.1">
    <property type="nucleotide sequence ID" value="NZ_PVTQ01000007.1"/>
</dbReference>
<evidence type="ECO:0000313" key="2">
    <source>
        <dbReference type="EMBL" id="PRY88761.1"/>
    </source>
</evidence>
<keyword evidence="3" id="KW-1185">Reference proteome</keyword>
<name>A0A2T0WPX9_9RHOB</name>
<comment type="caution">
    <text evidence="2">The sequence shown here is derived from an EMBL/GenBank/DDBJ whole genome shotgun (WGS) entry which is preliminary data.</text>
</comment>
<feature type="chain" id="PRO_5015760839" evidence="1">
    <location>
        <begin position="21"/>
        <end position="116"/>
    </location>
</feature>
<evidence type="ECO:0000313" key="3">
    <source>
        <dbReference type="Proteomes" id="UP000238392"/>
    </source>
</evidence>
<dbReference type="AlphaFoldDB" id="A0A2T0WPX9"/>
<gene>
    <name evidence="2" type="ORF">CLV74_107103</name>
</gene>
<protein>
    <submittedName>
        <fullName evidence="2">Uncharacterized protein</fullName>
    </submittedName>
</protein>